<dbReference type="InterPro" id="IPR006645">
    <property type="entry name" value="NGN-like_dom"/>
</dbReference>
<comment type="caution">
    <text evidence="5">The sequence shown here is derived from an EMBL/GenBank/DDBJ whole genome shotgun (WGS) entry which is preliminary data.</text>
</comment>
<keyword evidence="2" id="KW-0805">Transcription regulation</keyword>
<dbReference type="SUPFAM" id="SSF50104">
    <property type="entry name" value="Translation proteins SH3-like domain"/>
    <property type="match status" value="1"/>
</dbReference>
<evidence type="ECO:0000256" key="2">
    <source>
        <dbReference type="ARBA" id="ARBA00023015"/>
    </source>
</evidence>
<dbReference type="CDD" id="cd06091">
    <property type="entry name" value="KOW_NusG"/>
    <property type="match status" value="1"/>
</dbReference>
<dbReference type="GO" id="GO:0006354">
    <property type="term" value="P:DNA-templated transcription elongation"/>
    <property type="evidence" value="ECO:0007669"/>
    <property type="project" value="InterPro"/>
</dbReference>
<evidence type="ECO:0000313" key="6">
    <source>
        <dbReference type="Proteomes" id="UP000318661"/>
    </source>
</evidence>
<dbReference type="InterPro" id="IPR043425">
    <property type="entry name" value="NusG-like"/>
</dbReference>
<dbReference type="Gene3D" id="3.30.70.940">
    <property type="entry name" value="NusG, N-terminal domain"/>
    <property type="match status" value="1"/>
</dbReference>
<organism evidence="5 6">
    <name type="scientific">Candidatus Segetimicrobium genomatis</name>
    <dbReference type="NCBI Taxonomy" id="2569760"/>
    <lineage>
        <taxon>Bacteria</taxon>
        <taxon>Bacillati</taxon>
        <taxon>Candidatus Sysuimicrobiota</taxon>
        <taxon>Candidatus Sysuimicrobiia</taxon>
        <taxon>Candidatus Sysuimicrobiales</taxon>
        <taxon>Candidatus Segetimicrobiaceae</taxon>
        <taxon>Candidatus Segetimicrobium</taxon>
    </lineage>
</organism>
<dbReference type="PANTHER" id="PTHR30265">
    <property type="entry name" value="RHO-INTERACTING TRANSCRIPTION TERMINATION FACTOR NUSG"/>
    <property type="match status" value="1"/>
</dbReference>
<dbReference type="InterPro" id="IPR008991">
    <property type="entry name" value="Translation_prot_SH3-like_sf"/>
</dbReference>
<dbReference type="Proteomes" id="UP000318661">
    <property type="component" value="Unassembled WGS sequence"/>
</dbReference>
<sequence length="195" mass="22199">MAELVVSSPGRMSTGLQHLGTPRWPWNDTAQWYVIQTKPRQEERLVAHLATRARAAEPFLPKIEVIRRHARRRVVTLEPLFPSYLFLRMTLGPAMWNAVRWAPGTRRILGDGDQPLAVPADLVQMIRDRVEPLGFVRVGLNVPAGVRVRIRTGPFAGLEGIFERPTSRQDRVRVLLEVLGSVRSLEIEIFDLERV</sequence>
<dbReference type="SMART" id="SM00738">
    <property type="entry name" value="NGN"/>
    <property type="match status" value="1"/>
</dbReference>
<gene>
    <name evidence="5" type="ORF">E6G99_06585</name>
</gene>
<evidence type="ECO:0000259" key="4">
    <source>
        <dbReference type="SMART" id="SM00738"/>
    </source>
</evidence>
<keyword evidence="3" id="KW-0804">Transcription</keyword>
<keyword evidence="1" id="KW-0889">Transcription antitermination</keyword>
<accession>A0A537LIG9</accession>
<evidence type="ECO:0000313" key="5">
    <source>
        <dbReference type="EMBL" id="TMJ07477.1"/>
    </source>
</evidence>
<dbReference type="AlphaFoldDB" id="A0A537LIG9"/>
<dbReference type="EMBL" id="VBAJ01000175">
    <property type="protein sequence ID" value="TMJ07477.1"/>
    <property type="molecule type" value="Genomic_DNA"/>
</dbReference>
<evidence type="ECO:0000256" key="3">
    <source>
        <dbReference type="ARBA" id="ARBA00023163"/>
    </source>
</evidence>
<dbReference type="PANTHER" id="PTHR30265:SF4">
    <property type="entry name" value="KOW MOTIF FAMILY PROTEIN, EXPRESSED"/>
    <property type="match status" value="1"/>
</dbReference>
<reference evidence="5 6" key="1">
    <citation type="journal article" date="2019" name="Nat. Microbiol.">
        <title>Mediterranean grassland soil C-N compound turnover is dependent on rainfall and depth, and is mediated by genomically divergent microorganisms.</title>
        <authorList>
            <person name="Diamond S."/>
            <person name="Andeer P.F."/>
            <person name="Li Z."/>
            <person name="Crits-Christoph A."/>
            <person name="Burstein D."/>
            <person name="Anantharaman K."/>
            <person name="Lane K.R."/>
            <person name="Thomas B.C."/>
            <person name="Pan C."/>
            <person name="Northen T.R."/>
            <person name="Banfield J.F."/>
        </authorList>
    </citation>
    <scope>NUCLEOTIDE SEQUENCE [LARGE SCALE GENOMIC DNA]</scope>
    <source>
        <strain evidence="5">NP_2</strain>
    </source>
</reference>
<proteinExistence type="predicted"/>
<evidence type="ECO:0000256" key="1">
    <source>
        <dbReference type="ARBA" id="ARBA00022814"/>
    </source>
</evidence>
<protein>
    <recommendedName>
        <fullName evidence="4">NusG-like N-terminal domain-containing protein</fullName>
    </recommendedName>
</protein>
<dbReference type="GO" id="GO:0031564">
    <property type="term" value="P:transcription antitermination"/>
    <property type="evidence" value="ECO:0007669"/>
    <property type="project" value="UniProtKB-KW"/>
</dbReference>
<dbReference type="Pfam" id="PF02357">
    <property type="entry name" value="NusG"/>
    <property type="match status" value="1"/>
</dbReference>
<dbReference type="SUPFAM" id="SSF82679">
    <property type="entry name" value="N-utilization substance G protein NusG, N-terminal domain"/>
    <property type="match status" value="1"/>
</dbReference>
<dbReference type="InterPro" id="IPR036735">
    <property type="entry name" value="NGN_dom_sf"/>
</dbReference>
<feature type="domain" description="NusG-like N-terminal" evidence="4">
    <location>
        <begin position="29"/>
        <end position="130"/>
    </location>
</feature>
<name>A0A537LIG9_9BACT</name>